<comment type="caution">
    <text evidence="2">The sequence shown here is derived from an EMBL/GenBank/DDBJ whole genome shotgun (WGS) entry which is preliminary data.</text>
</comment>
<accession>A0ABD1YQ71</accession>
<dbReference type="EMBL" id="JBHFFA010000003">
    <property type="protein sequence ID" value="KAL2632926.1"/>
    <property type="molecule type" value="Genomic_DNA"/>
</dbReference>
<dbReference type="AlphaFoldDB" id="A0ABD1YQ71"/>
<evidence type="ECO:0000313" key="3">
    <source>
        <dbReference type="Proteomes" id="UP001605036"/>
    </source>
</evidence>
<feature type="region of interest" description="Disordered" evidence="1">
    <location>
        <begin position="1"/>
        <end position="25"/>
    </location>
</feature>
<name>A0ABD1YQ71_9MARC</name>
<keyword evidence="3" id="KW-1185">Reference proteome</keyword>
<sequence length="107" mass="12300">MRRNVRQEVPRAFCEGEANGSKPLDQKIDNAEWGIHLENLGRETSKLFEAFHMEIGSVTAEAVAPNMKEMFTPPLVAEMDIQPWREMVKTLANFLTEEQKRNKVIVE</sequence>
<gene>
    <name evidence="2" type="ORF">R1flu_004405</name>
</gene>
<proteinExistence type="predicted"/>
<dbReference type="Proteomes" id="UP001605036">
    <property type="component" value="Unassembled WGS sequence"/>
</dbReference>
<organism evidence="2 3">
    <name type="scientific">Riccia fluitans</name>
    <dbReference type="NCBI Taxonomy" id="41844"/>
    <lineage>
        <taxon>Eukaryota</taxon>
        <taxon>Viridiplantae</taxon>
        <taxon>Streptophyta</taxon>
        <taxon>Embryophyta</taxon>
        <taxon>Marchantiophyta</taxon>
        <taxon>Marchantiopsida</taxon>
        <taxon>Marchantiidae</taxon>
        <taxon>Marchantiales</taxon>
        <taxon>Ricciaceae</taxon>
        <taxon>Riccia</taxon>
    </lineage>
</organism>
<reference evidence="2 3" key="1">
    <citation type="submission" date="2024-09" db="EMBL/GenBank/DDBJ databases">
        <title>Chromosome-scale assembly of Riccia fluitans.</title>
        <authorList>
            <person name="Paukszto L."/>
            <person name="Sawicki J."/>
            <person name="Karawczyk K."/>
            <person name="Piernik-Szablinska J."/>
            <person name="Szczecinska M."/>
            <person name="Mazdziarz M."/>
        </authorList>
    </citation>
    <scope>NUCLEOTIDE SEQUENCE [LARGE SCALE GENOMIC DNA]</scope>
    <source>
        <strain evidence="2">Rf_01</strain>
        <tissue evidence="2">Aerial parts of the thallus</tissue>
    </source>
</reference>
<evidence type="ECO:0000313" key="2">
    <source>
        <dbReference type="EMBL" id="KAL2632926.1"/>
    </source>
</evidence>
<protein>
    <submittedName>
        <fullName evidence="2">Uncharacterized protein</fullName>
    </submittedName>
</protein>
<evidence type="ECO:0000256" key="1">
    <source>
        <dbReference type="SAM" id="MobiDB-lite"/>
    </source>
</evidence>